<evidence type="ECO:0000313" key="2">
    <source>
        <dbReference type="EMBL" id="GJT15963.1"/>
    </source>
</evidence>
<name>A0ABQ5BQY0_9ASTR</name>
<feature type="compositionally biased region" description="Polar residues" evidence="1">
    <location>
        <begin position="378"/>
        <end position="395"/>
    </location>
</feature>
<accession>A0ABQ5BQY0</accession>
<gene>
    <name evidence="2" type="ORF">Tco_0874669</name>
</gene>
<feature type="region of interest" description="Disordered" evidence="1">
    <location>
        <begin position="378"/>
        <end position="432"/>
    </location>
</feature>
<keyword evidence="3" id="KW-1185">Reference proteome</keyword>
<protein>
    <submittedName>
        <fullName evidence="2">Uncharacterized protein</fullName>
    </submittedName>
</protein>
<evidence type="ECO:0000313" key="3">
    <source>
        <dbReference type="Proteomes" id="UP001151760"/>
    </source>
</evidence>
<proteinExistence type="predicted"/>
<sequence length="432" mass="46296">MASDDNDQDAEYALSKLLQMGTVKNYQQETNPKTLDEAFSLARAAETRFANLDIWEFLRSNPSTLGEDFFKARITEARFEIIVKENKEHIVEKKIDVILPLPLQGEFASPEVKGSLDADEDNGVDEVSSAIDSVFDIGESLVVFLKWVSISRSRPLLLMHNHSFSTLKSKGLAIQKILIRTLTGSAYSSSNSSVRIVASVAMTISAILKSFMPAQQQAALAAAAAALAVVVKVLLGVPESVPIPVTTDPVVMKPVQSMSSSVTPVRRYGNPTSGYESYMLVVHSELPNSTQRNVPKPLEKRGPHGPTVVRSHSETVYPRPIHQLSKITESAYHEYPLSQHKYPVCPAPELHQAIEPLPTLYLDVGAVGHNFLQGGNSASGMSSLQSTGDGMNSEASSGGSGDDGDGNDVSTSGGKCSDDGGGGSVVVSGLKR</sequence>
<dbReference type="Proteomes" id="UP001151760">
    <property type="component" value="Unassembled WGS sequence"/>
</dbReference>
<dbReference type="EMBL" id="BQNB010013437">
    <property type="protein sequence ID" value="GJT15963.1"/>
    <property type="molecule type" value="Genomic_DNA"/>
</dbReference>
<reference evidence="2" key="1">
    <citation type="journal article" date="2022" name="Int. J. Mol. Sci.">
        <title>Draft Genome of Tanacetum Coccineum: Genomic Comparison of Closely Related Tanacetum-Family Plants.</title>
        <authorList>
            <person name="Yamashiro T."/>
            <person name="Shiraishi A."/>
            <person name="Nakayama K."/>
            <person name="Satake H."/>
        </authorList>
    </citation>
    <scope>NUCLEOTIDE SEQUENCE</scope>
</reference>
<feature type="region of interest" description="Disordered" evidence="1">
    <location>
        <begin position="289"/>
        <end position="311"/>
    </location>
</feature>
<comment type="caution">
    <text evidence="2">The sequence shown here is derived from an EMBL/GenBank/DDBJ whole genome shotgun (WGS) entry which is preliminary data.</text>
</comment>
<organism evidence="2 3">
    <name type="scientific">Tanacetum coccineum</name>
    <dbReference type="NCBI Taxonomy" id="301880"/>
    <lineage>
        <taxon>Eukaryota</taxon>
        <taxon>Viridiplantae</taxon>
        <taxon>Streptophyta</taxon>
        <taxon>Embryophyta</taxon>
        <taxon>Tracheophyta</taxon>
        <taxon>Spermatophyta</taxon>
        <taxon>Magnoliopsida</taxon>
        <taxon>eudicotyledons</taxon>
        <taxon>Gunneridae</taxon>
        <taxon>Pentapetalae</taxon>
        <taxon>asterids</taxon>
        <taxon>campanulids</taxon>
        <taxon>Asterales</taxon>
        <taxon>Asteraceae</taxon>
        <taxon>Asteroideae</taxon>
        <taxon>Anthemideae</taxon>
        <taxon>Anthemidinae</taxon>
        <taxon>Tanacetum</taxon>
    </lineage>
</organism>
<evidence type="ECO:0000256" key="1">
    <source>
        <dbReference type="SAM" id="MobiDB-lite"/>
    </source>
</evidence>
<reference evidence="2" key="2">
    <citation type="submission" date="2022-01" db="EMBL/GenBank/DDBJ databases">
        <authorList>
            <person name="Yamashiro T."/>
            <person name="Shiraishi A."/>
            <person name="Satake H."/>
            <person name="Nakayama K."/>
        </authorList>
    </citation>
    <scope>NUCLEOTIDE SEQUENCE</scope>
</reference>